<dbReference type="Proteomes" id="UP000190367">
    <property type="component" value="Unassembled WGS sequence"/>
</dbReference>
<sequence length="402" mass="45534">MQLTELKEDILQRWIAAFGGIDRVEQAKAAAVRYVYARNECYQLNNYDGRQITPDEEVFPEPTEDTGYKYGLDKKGRPCYLFYEHQHNQVAWEGYFHYSEEGALYVEFNRNESTPVKAQRVYMEAGRVAGYQSCMINGLQLGPAYATLAPAVMVPQLIQNHALILEVEKYRYEEGRIAGTKRLSIVPGIGEYLSEQQYVYNEKGELQEISRVDDGGHVMFDYVKAPEGKTLADLADELSIQIADAVTAGLLAQGIGEPLTIIELNYRAADNYHPLVKLLTAEEQRRLAGELEGEELMQAMLFSDGEYITVDDAAHARLLKAFTDETLRSEQYDVADGMMHQVARHLTASRFSGKIPLDDHFFVYAVDWSLSDDDTISLLRACGMSEDTFAYWRSRGLFTGEE</sequence>
<name>A0A1T4LW89_9BACT</name>
<protein>
    <submittedName>
        <fullName evidence="1">Uncharacterized protein</fullName>
    </submittedName>
</protein>
<accession>A0A1T4LW89</accession>
<proteinExistence type="predicted"/>
<dbReference type="OrthoDB" id="652804at2"/>
<evidence type="ECO:0000313" key="2">
    <source>
        <dbReference type="Proteomes" id="UP000190367"/>
    </source>
</evidence>
<reference evidence="2" key="1">
    <citation type="submission" date="2017-02" db="EMBL/GenBank/DDBJ databases">
        <authorList>
            <person name="Varghese N."/>
            <person name="Submissions S."/>
        </authorList>
    </citation>
    <scope>NUCLEOTIDE SEQUENCE [LARGE SCALE GENOMIC DNA]</scope>
    <source>
        <strain evidence="2">DSM 22224</strain>
    </source>
</reference>
<dbReference type="RefSeq" id="WP_143312756.1">
    <property type="nucleotide sequence ID" value="NZ_FUWZ01000001.1"/>
</dbReference>
<evidence type="ECO:0000313" key="1">
    <source>
        <dbReference type="EMBL" id="SJZ59009.1"/>
    </source>
</evidence>
<keyword evidence="2" id="KW-1185">Reference proteome</keyword>
<gene>
    <name evidence="1" type="ORF">SAMN04488128_101837</name>
</gene>
<dbReference type="AlphaFoldDB" id="A0A1T4LW89"/>
<organism evidence="1 2">
    <name type="scientific">Chitinophaga eiseniae</name>
    <dbReference type="NCBI Taxonomy" id="634771"/>
    <lineage>
        <taxon>Bacteria</taxon>
        <taxon>Pseudomonadati</taxon>
        <taxon>Bacteroidota</taxon>
        <taxon>Chitinophagia</taxon>
        <taxon>Chitinophagales</taxon>
        <taxon>Chitinophagaceae</taxon>
        <taxon>Chitinophaga</taxon>
    </lineage>
</organism>
<dbReference type="EMBL" id="FUWZ01000001">
    <property type="protein sequence ID" value="SJZ59009.1"/>
    <property type="molecule type" value="Genomic_DNA"/>
</dbReference>